<proteinExistence type="inferred from homology"/>
<evidence type="ECO:0000259" key="3">
    <source>
        <dbReference type="Pfam" id="PF04884"/>
    </source>
</evidence>
<evidence type="ECO:0000256" key="2">
    <source>
        <dbReference type="SAM" id="MobiDB-lite"/>
    </source>
</evidence>
<dbReference type="Proteomes" id="UP000285712">
    <property type="component" value="Unassembled WGS sequence"/>
</dbReference>
<protein>
    <recommendedName>
        <fullName evidence="3">Protein root UVB sensitive/RUS domain-containing protein</fullName>
    </recommendedName>
</protein>
<feature type="region of interest" description="Disordered" evidence="2">
    <location>
        <begin position="331"/>
        <end position="352"/>
    </location>
</feature>
<comment type="caution">
    <text evidence="4">The sequence shown here is derived from an EMBL/GenBank/DDBJ whole genome shotgun (WGS) entry which is preliminary data.</text>
</comment>
<evidence type="ECO:0000256" key="1">
    <source>
        <dbReference type="ARBA" id="ARBA00007558"/>
    </source>
</evidence>
<reference evidence="4 5" key="1">
    <citation type="submission" date="2018-08" db="EMBL/GenBank/DDBJ databases">
        <title>Aphanomyces genome sequencing and annotation.</title>
        <authorList>
            <person name="Minardi D."/>
            <person name="Oidtmann B."/>
            <person name="Van Der Giezen M."/>
            <person name="Studholme D.J."/>
        </authorList>
    </citation>
    <scope>NUCLEOTIDE SEQUENCE [LARGE SCALE GENOMIC DNA]</scope>
    <source>
        <strain evidence="4 5">Sv</strain>
    </source>
</reference>
<evidence type="ECO:0000313" key="5">
    <source>
        <dbReference type="Proteomes" id="UP000285712"/>
    </source>
</evidence>
<dbReference type="InterPro" id="IPR006968">
    <property type="entry name" value="RUS_fam"/>
</dbReference>
<organism evidence="4 5">
    <name type="scientific">Aphanomyces astaci</name>
    <name type="common">Crayfish plague agent</name>
    <dbReference type="NCBI Taxonomy" id="112090"/>
    <lineage>
        <taxon>Eukaryota</taxon>
        <taxon>Sar</taxon>
        <taxon>Stramenopiles</taxon>
        <taxon>Oomycota</taxon>
        <taxon>Saprolegniomycetes</taxon>
        <taxon>Saprolegniales</taxon>
        <taxon>Verrucalvaceae</taxon>
        <taxon>Aphanomyces</taxon>
    </lineage>
</organism>
<comment type="similarity">
    <text evidence="1">Belongs to the RUS1 family.</text>
</comment>
<sequence>MLVRRRHTVRAFHGLARQCIRTIHDSSSSTSSSPHVIATQQLGHREYAFHSPTTTPGRRPTLELVPSSKPSLVESIRNIPLLLEDLFLPRDHATSTTPDYLPYVKYQFIASVAGTTCGVLSMQSLLFAIGLQSGAIPMAAALNWVIKDGLGQFGGVLFASLRWRMVSAFAMDAATLLEILTPLWPAYFLPLAATANIAKNISWLSSSATRAGFHYSFAQKENLADITAKAGSQSIASSIVGTAVGIAISPWLGTDTFDVALAFGLLSAVHLCSIYKSLAVVALPTLNQQRLHAVADAYWQHIDATTKINHAMFKTSGTPETNAFQTSATPETNAFQTSGTPETNAFKTSGTPPILRPDQVKEAFVFRVWGGYPSRFTQSKVSLSARLDQLGVVPDAKAMYVLHGDDPKPNIPPSSRTIHLLLHVDATNVHVLQAHLHLVRVRMLMERMDGDAAAAIAQSRLDMQQCVNKRNELSVQDHFVQLMLASDWH</sequence>
<evidence type="ECO:0000313" key="4">
    <source>
        <dbReference type="EMBL" id="RHY87446.1"/>
    </source>
</evidence>
<feature type="compositionally biased region" description="Polar residues" evidence="2">
    <location>
        <begin position="331"/>
        <end position="351"/>
    </location>
</feature>
<feature type="domain" description="Protein root UVB sensitive/RUS" evidence="3">
    <location>
        <begin position="81"/>
        <end position="301"/>
    </location>
</feature>
<dbReference type="VEuPathDB" id="FungiDB:H257_14745"/>
<dbReference type="AlphaFoldDB" id="A0A418CZF8"/>
<dbReference type="Pfam" id="PF04884">
    <property type="entry name" value="UVB_sens_prot"/>
    <property type="match status" value="1"/>
</dbReference>
<gene>
    <name evidence="4" type="ORF">DYB35_009426</name>
</gene>
<feature type="non-terminal residue" evidence="4">
    <location>
        <position position="489"/>
    </location>
</feature>
<dbReference type="InterPro" id="IPR054549">
    <property type="entry name" value="UVB_sens_RUS_dom"/>
</dbReference>
<name>A0A418CZF8_APHAT</name>
<dbReference type="PANTHER" id="PTHR12770:SF22">
    <property type="entry name" value="PROTEIN ROOT UVB SENSITIVE 1, CHLOROPLASTIC"/>
    <property type="match status" value="1"/>
</dbReference>
<dbReference type="EMBL" id="QUTG01004693">
    <property type="protein sequence ID" value="RHY87446.1"/>
    <property type="molecule type" value="Genomic_DNA"/>
</dbReference>
<dbReference type="PANTHER" id="PTHR12770">
    <property type="entry name" value="RUS1 FAMILY PROTEIN C16ORF58"/>
    <property type="match status" value="1"/>
</dbReference>
<accession>A0A418CZF8</accession>